<name>A0A975S933_9MICC</name>
<sequence length="379" mass="39444">MGGGRVCAPGHRLRCGGNTRRSQHVVAHVSSSNGTGAERSASLSASASSPASAPARSAPQQPAAQASPPPSGASSGRRSENSTGILFGVGAYVLWGLLPLYFVLLVPAGAVEIVASRIVFSLVFCAALLTTLRSWKATAAAARNPRLVATLSGAAVLIAVNWLTYAWAVLNEHAVEAALGYFINPLVSVLLGVVILKEKLRPLQWVAMAVGFVAVLVLTFAYGTVPWVALALAFSFGLYGLVKKGVGGKVDAISSLTIETAALTPIAVGVLIWLSLSGTATILSNGAAHFWLLAASGIITAVPLIFFGAAARRLPLSTVGMLQYLAPTLQFIIALAVFKETMPPERWAGFGLIWLALVILTVDMMGGPRRNRLLRAAGV</sequence>
<evidence type="ECO:0000256" key="8">
    <source>
        <dbReference type="SAM" id="MobiDB-lite"/>
    </source>
</evidence>
<evidence type="ECO:0000256" key="1">
    <source>
        <dbReference type="ARBA" id="ARBA00004651"/>
    </source>
</evidence>
<dbReference type="InterPro" id="IPR000620">
    <property type="entry name" value="EamA_dom"/>
</dbReference>
<evidence type="ECO:0000256" key="9">
    <source>
        <dbReference type="SAM" id="Phobius"/>
    </source>
</evidence>
<feature type="domain" description="EamA" evidence="10">
    <location>
        <begin position="83"/>
        <end position="219"/>
    </location>
</feature>
<dbReference type="GO" id="GO:0005886">
    <property type="term" value="C:plasma membrane"/>
    <property type="evidence" value="ECO:0007669"/>
    <property type="project" value="UniProtKB-SubCell"/>
</dbReference>
<feature type="transmembrane region" description="Helical" evidence="9">
    <location>
        <begin position="227"/>
        <end position="242"/>
    </location>
</feature>
<evidence type="ECO:0000256" key="2">
    <source>
        <dbReference type="ARBA" id="ARBA00007362"/>
    </source>
</evidence>
<feature type="region of interest" description="Disordered" evidence="8">
    <location>
        <begin position="1"/>
        <end position="78"/>
    </location>
</feature>
<protein>
    <submittedName>
        <fullName evidence="11">EamA family transporter RarD</fullName>
    </submittedName>
</protein>
<feature type="transmembrane region" description="Helical" evidence="9">
    <location>
        <begin position="85"/>
        <end position="108"/>
    </location>
</feature>
<keyword evidence="12" id="KW-1185">Reference proteome</keyword>
<feature type="transmembrane region" description="Helical" evidence="9">
    <location>
        <begin position="322"/>
        <end position="341"/>
    </location>
</feature>
<feature type="compositionally biased region" description="Low complexity" evidence="8">
    <location>
        <begin position="36"/>
        <end position="76"/>
    </location>
</feature>
<dbReference type="SUPFAM" id="SSF103481">
    <property type="entry name" value="Multidrug resistance efflux transporter EmrE"/>
    <property type="match status" value="2"/>
</dbReference>
<evidence type="ECO:0000256" key="5">
    <source>
        <dbReference type="ARBA" id="ARBA00022692"/>
    </source>
</evidence>
<feature type="transmembrane region" description="Helical" evidence="9">
    <location>
        <begin position="288"/>
        <end position="310"/>
    </location>
</feature>
<evidence type="ECO:0000259" key="10">
    <source>
        <dbReference type="Pfam" id="PF00892"/>
    </source>
</evidence>
<dbReference type="PANTHER" id="PTHR22911">
    <property type="entry name" value="ACYL-MALONYL CONDENSING ENZYME-RELATED"/>
    <property type="match status" value="1"/>
</dbReference>
<keyword evidence="4" id="KW-1003">Cell membrane</keyword>
<feature type="transmembrane region" description="Helical" evidence="9">
    <location>
        <begin position="114"/>
        <end position="135"/>
    </location>
</feature>
<dbReference type="EMBL" id="CP076456">
    <property type="protein sequence ID" value="QWQ38088.1"/>
    <property type="molecule type" value="Genomic_DNA"/>
</dbReference>
<dbReference type="InterPro" id="IPR004626">
    <property type="entry name" value="RarD"/>
</dbReference>
<dbReference type="AlphaFoldDB" id="A0A975S933"/>
<evidence type="ECO:0000256" key="6">
    <source>
        <dbReference type="ARBA" id="ARBA00022989"/>
    </source>
</evidence>
<keyword evidence="7 9" id="KW-0472">Membrane</keyword>
<evidence type="ECO:0000256" key="3">
    <source>
        <dbReference type="ARBA" id="ARBA00022448"/>
    </source>
</evidence>
<proteinExistence type="inferred from homology"/>
<dbReference type="KEGG" id="asun:KG104_14950"/>
<dbReference type="Pfam" id="PF00892">
    <property type="entry name" value="EamA"/>
    <property type="match status" value="1"/>
</dbReference>
<feature type="transmembrane region" description="Helical" evidence="9">
    <location>
        <begin position="147"/>
        <end position="168"/>
    </location>
</feature>
<gene>
    <name evidence="11" type="primary">rarD</name>
    <name evidence="11" type="ORF">KG104_14950</name>
</gene>
<dbReference type="InterPro" id="IPR037185">
    <property type="entry name" value="EmrE-like"/>
</dbReference>
<feature type="transmembrane region" description="Helical" evidence="9">
    <location>
        <begin position="347"/>
        <end position="365"/>
    </location>
</feature>
<keyword evidence="3" id="KW-0813">Transport</keyword>
<feature type="transmembrane region" description="Helical" evidence="9">
    <location>
        <begin position="203"/>
        <end position="221"/>
    </location>
</feature>
<evidence type="ECO:0000313" key="12">
    <source>
        <dbReference type="Proteomes" id="UP000680588"/>
    </source>
</evidence>
<organism evidence="11 12">
    <name type="scientific">Arthrobacter sunyaminii</name>
    <dbReference type="NCBI Taxonomy" id="2816859"/>
    <lineage>
        <taxon>Bacteria</taxon>
        <taxon>Bacillati</taxon>
        <taxon>Actinomycetota</taxon>
        <taxon>Actinomycetes</taxon>
        <taxon>Micrococcales</taxon>
        <taxon>Micrococcaceae</taxon>
        <taxon>Arthrobacter</taxon>
    </lineage>
</organism>
<feature type="transmembrane region" description="Helical" evidence="9">
    <location>
        <begin position="254"/>
        <end position="276"/>
    </location>
</feature>
<dbReference type="NCBIfam" id="TIGR00688">
    <property type="entry name" value="rarD"/>
    <property type="match status" value="1"/>
</dbReference>
<comment type="subcellular location">
    <subcellularLocation>
        <location evidence="1">Cell membrane</location>
        <topology evidence="1">Multi-pass membrane protein</topology>
    </subcellularLocation>
</comment>
<comment type="similarity">
    <text evidence="2">Belongs to the EamA transporter family.</text>
</comment>
<dbReference type="Gene3D" id="1.10.3730.20">
    <property type="match status" value="1"/>
</dbReference>
<reference evidence="11" key="1">
    <citation type="submission" date="2021-06" db="EMBL/GenBank/DDBJ databases">
        <title>Novel species in genus Arthrobacter.</title>
        <authorList>
            <person name="Zhang G."/>
        </authorList>
    </citation>
    <scope>NUCLEOTIDE SEQUENCE</scope>
    <source>
        <strain evidence="11">Zg-ZUI122</strain>
    </source>
</reference>
<dbReference type="PANTHER" id="PTHR22911:SF137">
    <property type="entry name" value="SOLUTE CARRIER FAMILY 35 MEMBER G2-RELATED"/>
    <property type="match status" value="1"/>
</dbReference>
<evidence type="ECO:0000256" key="4">
    <source>
        <dbReference type="ARBA" id="ARBA00022475"/>
    </source>
</evidence>
<keyword evidence="6 9" id="KW-1133">Transmembrane helix</keyword>
<accession>A0A975S933</accession>
<evidence type="ECO:0000256" key="7">
    <source>
        <dbReference type="ARBA" id="ARBA00023136"/>
    </source>
</evidence>
<keyword evidence="5 9" id="KW-0812">Transmembrane</keyword>
<feature type="transmembrane region" description="Helical" evidence="9">
    <location>
        <begin position="174"/>
        <end position="196"/>
    </location>
</feature>
<evidence type="ECO:0000313" key="11">
    <source>
        <dbReference type="EMBL" id="QWQ38088.1"/>
    </source>
</evidence>
<dbReference type="Proteomes" id="UP000680588">
    <property type="component" value="Chromosome"/>
</dbReference>